<gene>
    <name evidence="2" type="ORF">M5G21_16795</name>
</gene>
<dbReference type="PROSITE" id="PS51257">
    <property type="entry name" value="PROKAR_LIPOPROTEIN"/>
    <property type="match status" value="1"/>
</dbReference>
<accession>A0ABT5NDI5</accession>
<dbReference type="Proteomes" id="UP001148189">
    <property type="component" value="Unassembled WGS sequence"/>
</dbReference>
<sequence>MSRSQNYGLFQLIFVVSLGAWLTGCATATVATADIGVLDPQLPIIPLATPFPIRTIETLDKKTNKRIETDVLAMKSSEIRKRLTTYESFTTIQKRDTSGGLTYIGNSAKIGKGTYIITFDYVNSTVQEISFNGRAKPALGQIGVGLRITAEVTTLTNDVEIGGLIPLGIAFNDRKVNGNLRFKAFGLSNDKVASLIPVDKQVLDISGIQKAFEAAATVRLLIGLDETTLEPHLIGVTGVSVSESQNALDAAKSKLSKSP</sequence>
<feature type="chain" id="PRO_5047098420" description="Lipoprotein" evidence="1">
    <location>
        <begin position="34"/>
        <end position="259"/>
    </location>
</feature>
<keyword evidence="3" id="KW-1185">Reference proteome</keyword>
<organism evidence="2 3">
    <name type="scientific">Pseudomonas shahriarae</name>
    <dbReference type="NCBI Taxonomy" id="2745512"/>
    <lineage>
        <taxon>Bacteria</taxon>
        <taxon>Pseudomonadati</taxon>
        <taxon>Pseudomonadota</taxon>
        <taxon>Gammaproteobacteria</taxon>
        <taxon>Pseudomonadales</taxon>
        <taxon>Pseudomonadaceae</taxon>
        <taxon>Pseudomonas</taxon>
    </lineage>
</organism>
<keyword evidence="1" id="KW-0732">Signal</keyword>
<name>A0ABT5NDI5_9PSED</name>
<feature type="signal peptide" evidence="1">
    <location>
        <begin position="1"/>
        <end position="33"/>
    </location>
</feature>
<proteinExistence type="predicted"/>
<reference evidence="2" key="1">
    <citation type="submission" date="2022-05" db="EMBL/GenBank/DDBJ databases">
        <title>Novel Pseudomonas spp. Isolated from a Rainbow Trout Aquaculture Facility.</title>
        <authorList>
            <person name="Testerman T."/>
            <person name="Graf J."/>
        </authorList>
    </citation>
    <scope>NUCLEOTIDE SEQUENCE</scope>
    <source>
        <strain evidence="2">ID1050</strain>
    </source>
</reference>
<comment type="caution">
    <text evidence="2">The sequence shown here is derived from an EMBL/GenBank/DDBJ whole genome shotgun (WGS) entry which is preliminary data.</text>
</comment>
<evidence type="ECO:0000313" key="3">
    <source>
        <dbReference type="Proteomes" id="UP001148189"/>
    </source>
</evidence>
<evidence type="ECO:0008006" key="4">
    <source>
        <dbReference type="Google" id="ProtNLM"/>
    </source>
</evidence>
<dbReference type="EMBL" id="JAMDHD010000027">
    <property type="protein sequence ID" value="MDD0986615.1"/>
    <property type="molecule type" value="Genomic_DNA"/>
</dbReference>
<evidence type="ECO:0000256" key="1">
    <source>
        <dbReference type="SAM" id="SignalP"/>
    </source>
</evidence>
<protein>
    <recommendedName>
        <fullName evidence="4">Lipoprotein</fullName>
    </recommendedName>
</protein>
<dbReference type="RefSeq" id="WP_273866546.1">
    <property type="nucleotide sequence ID" value="NZ_JAMDHD010000027.1"/>
</dbReference>
<evidence type="ECO:0000313" key="2">
    <source>
        <dbReference type="EMBL" id="MDD0986615.1"/>
    </source>
</evidence>